<protein>
    <recommendedName>
        <fullName evidence="4">DUF3592 domain-containing protein</fullName>
    </recommendedName>
</protein>
<keyword evidence="1" id="KW-1133">Transmembrane helix</keyword>
<feature type="transmembrane region" description="Helical" evidence="1">
    <location>
        <begin position="110"/>
        <end position="132"/>
    </location>
</feature>
<sequence length="146" mass="15709">MAKALKVRSRSGRLVSGLVLAVAVVGLVVVLQSAAEQQSWPSAEGTVTERYKRKSASVEVEYPLPDGRVQVATLPENGPIREPGSRVTVRYELRDGQVVDAALADNDEGFWVMGVMLGVLIAGSIGMNLIAWTPARRPEWISPGAR</sequence>
<proteinExistence type="predicted"/>
<dbReference type="Proteomes" id="UP000199028">
    <property type="component" value="Unassembled WGS sequence"/>
</dbReference>
<keyword evidence="1" id="KW-0472">Membrane</keyword>
<reference evidence="3" key="1">
    <citation type="submission" date="2016-10" db="EMBL/GenBank/DDBJ databases">
        <authorList>
            <person name="Varghese N."/>
            <person name="Submissions S."/>
        </authorList>
    </citation>
    <scope>NUCLEOTIDE SEQUENCE [LARGE SCALE GENOMIC DNA]</scope>
    <source>
        <strain evidence="3">CGMCC 4.578</strain>
    </source>
</reference>
<dbReference type="RefSeq" id="WP_090062461.1">
    <property type="nucleotide sequence ID" value="NZ_FOFT01000001.1"/>
</dbReference>
<evidence type="ECO:0000313" key="2">
    <source>
        <dbReference type="EMBL" id="SEP76737.1"/>
    </source>
</evidence>
<evidence type="ECO:0000256" key="1">
    <source>
        <dbReference type="SAM" id="Phobius"/>
    </source>
</evidence>
<feature type="transmembrane region" description="Helical" evidence="1">
    <location>
        <begin position="12"/>
        <end position="35"/>
    </location>
</feature>
<name>A0A1H9AJS9_9PSEU</name>
<dbReference type="EMBL" id="FOFT01000001">
    <property type="protein sequence ID" value="SEP76737.1"/>
    <property type="molecule type" value="Genomic_DNA"/>
</dbReference>
<gene>
    <name evidence="2" type="ORF">SAMN05216195_101209</name>
</gene>
<accession>A0A1H9AJS9</accession>
<keyword evidence="1" id="KW-0812">Transmembrane</keyword>
<evidence type="ECO:0008006" key="4">
    <source>
        <dbReference type="Google" id="ProtNLM"/>
    </source>
</evidence>
<dbReference type="OrthoDB" id="3696593at2"/>
<evidence type="ECO:0000313" key="3">
    <source>
        <dbReference type="Proteomes" id="UP000199028"/>
    </source>
</evidence>
<dbReference type="AlphaFoldDB" id="A0A1H9AJS9"/>
<keyword evidence="3" id="KW-1185">Reference proteome</keyword>
<organism evidence="2 3">
    <name type="scientific">Lentzea flaviverrucosa</name>
    <dbReference type="NCBI Taxonomy" id="200379"/>
    <lineage>
        <taxon>Bacteria</taxon>
        <taxon>Bacillati</taxon>
        <taxon>Actinomycetota</taxon>
        <taxon>Actinomycetes</taxon>
        <taxon>Pseudonocardiales</taxon>
        <taxon>Pseudonocardiaceae</taxon>
        <taxon>Lentzea</taxon>
    </lineage>
</organism>